<dbReference type="Proteomes" id="UP001054252">
    <property type="component" value="Unassembled WGS sequence"/>
</dbReference>
<sequence length="47" mass="5415">MSDHVDHDSRPSHVNNNLRCFQEGEFSSSCQFAMKVYLVDIDPAYSH</sequence>
<evidence type="ECO:0000313" key="1">
    <source>
        <dbReference type="EMBL" id="GKV18738.1"/>
    </source>
</evidence>
<dbReference type="EMBL" id="BPVZ01000051">
    <property type="protein sequence ID" value="GKV18738.1"/>
    <property type="molecule type" value="Genomic_DNA"/>
</dbReference>
<protein>
    <submittedName>
        <fullName evidence="1">Uncharacterized protein</fullName>
    </submittedName>
</protein>
<comment type="caution">
    <text evidence="1">The sequence shown here is derived from an EMBL/GenBank/DDBJ whole genome shotgun (WGS) entry which is preliminary data.</text>
</comment>
<gene>
    <name evidence="1" type="ORF">SLEP1_g29078</name>
</gene>
<evidence type="ECO:0000313" key="2">
    <source>
        <dbReference type="Proteomes" id="UP001054252"/>
    </source>
</evidence>
<accession>A0AAV5K592</accession>
<organism evidence="1 2">
    <name type="scientific">Rubroshorea leprosula</name>
    <dbReference type="NCBI Taxonomy" id="152421"/>
    <lineage>
        <taxon>Eukaryota</taxon>
        <taxon>Viridiplantae</taxon>
        <taxon>Streptophyta</taxon>
        <taxon>Embryophyta</taxon>
        <taxon>Tracheophyta</taxon>
        <taxon>Spermatophyta</taxon>
        <taxon>Magnoliopsida</taxon>
        <taxon>eudicotyledons</taxon>
        <taxon>Gunneridae</taxon>
        <taxon>Pentapetalae</taxon>
        <taxon>rosids</taxon>
        <taxon>malvids</taxon>
        <taxon>Malvales</taxon>
        <taxon>Dipterocarpaceae</taxon>
        <taxon>Rubroshorea</taxon>
    </lineage>
</organism>
<keyword evidence="2" id="KW-1185">Reference proteome</keyword>
<proteinExistence type="predicted"/>
<reference evidence="1 2" key="1">
    <citation type="journal article" date="2021" name="Commun. Biol.">
        <title>The genome of Shorea leprosula (Dipterocarpaceae) highlights the ecological relevance of drought in aseasonal tropical rainforests.</title>
        <authorList>
            <person name="Ng K.K.S."/>
            <person name="Kobayashi M.J."/>
            <person name="Fawcett J.A."/>
            <person name="Hatakeyama M."/>
            <person name="Paape T."/>
            <person name="Ng C.H."/>
            <person name="Ang C.C."/>
            <person name="Tnah L.H."/>
            <person name="Lee C.T."/>
            <person name="Nishiyama T."/>
            <person name="Sese J."/>
            <person name="O'Brien M.J."/>
            <person name="Copetti D."/>
            <person name="Mohd Noor M.I."/>
            <person name="Ong R.C."/>
            <person name="Putra M."/>
            <person name="Sireger I.Z."/>
            <person name="Indrioko S."/>
            <person name="Kosugi Y."/>
            <person name="Izuno A."/>
            <person name="Isagi Y."/>
            <person name="Lee S.L."/>
            <person name="Shimizu K.K."/>
        </authorList>
    </citation>
    <scope>NUCLEOTIDE SEQUENCE [LARGE SCALE GENOMIC DNA]</scope>
    <source>
        <strain evidence="1">214</strain>
    </source>
</reference>
<name>A0AAV5K592_9ROSI</name>
<dbReference type="AlphaFoldDB" id="A0AAV5K592"/>